<dbReference type="EMBL" id="CP006933">
    <property type="protein sequence ID" value="AIS31262.1"/>
    <property type="molecule type" value="Genomic_DNA"/>
</dbReference>
<accession>A0A089ZB55</accession>
<dbReference type="RefSeq" id="WP_048084606.1">
    <property type="nucleotide sequence ID" value="NZ_CP006933.1"/>
</dbReference>
<reference evidence="1 2" key="1">
    <citation type="submission" date="2013-12" db="EMBL/GenBank/DDBJ databases">
        <title>The complete genome sequence of Methanobacterium sp. BRM9.</title>
        <authorList>
            <consortium name="Pastoral Greenhouse Gas Research Consortium"/>
            <person name="Kelly W.J."/>
            <person name="Leahy S.C."/>
            <person name="Perry R."/>
            <person name="Li D."/>
            <person name="Altermann E."/>
            <person name="Lambie S.C."/>
            <person name="Attwood G.T."/>
        </authorList>
    </citation>
    <scope>NUCLEOTIDE SEQUENCE [LARGE SCALE GENOMIC DNA]</scope>
    <source>
        <strain evidence="1 2">BRM9</strain>
    </source>
</reference>
<sequence>MTVEYPVEFTFSYEIPGRGYLFSLTWDGECLFLRELAPGQEQQKEISPELDEWDEFWHRMDEIGLWVWYNEYMVSCDEACLEGDEWEINLVHGDMKVESHGANSYPTTFHQFLKATEELTGIIIEFIQQD</sequence>
<dbReference type="KEGG" id="mfc:BRM9_0437"/>
<name>A0A089ZB55_METFO</name>
<proteinExistence type="predicted"/>
<gene>
    <name evidence="1" type="ORF">BRM9_0437</name>
</gene>
<dbReference type="Proteomes" id="UP000029661">
    <property type="component" value="Chromosome"/>
</dbReference>
<dbReference type="AlphaFoldDB" id="A0A089ZB55"/>
<protein>
    <submittedName>
        <fullName evidence="1">Uncharacterized protein</fullName>
    </submittedName>
</protein>
<dbReference type="OrthoDB" id="70809at2157"/>
<organism evidence="1 2">
    <name type="scientific">Methanobacterium formicicum</name>
    <dbReference type="NCBI Taxonomy" id="2162"/>
    <lineage>
        <taxon>Archaea</taxon>
        <taxon>Methanobacteriati</taxon>
        <taxon>Methanobacteriota</taxon>
        <taxon>Methanomada group</taxon>
        <taxon>Methanobacteria</taxon>
        <taxon>Methanobacteriales</taxon>
        <taxon>Methanobacteriaceae</taxon>
        <taxon>Methanobacterium</taxon>
    </lineage>
</organism>
<dbReference type="GeneID" id="24791591"/>
<evidence type="ECO:0000313" key="2">
    <source>
        <dbReference type="Proteomes" id="UP000029661"/>
    </source>
</evidence>
<evidence type="ECO:0000313" key="1">
    <source>
        <dbReference type="EMBL" id="AIS31262.1"/>
    </source>
</evidence>
<dbReference type="STRING" id="2162.BRM9_0437"/>